<dbReference type="AlphaFoldDB" id="A0A7S0QBJ7"/>
<feature type="region of interest" description="Disordered" evidence="1">
    <location>
        <begin position="1"/>
        <end position="54"/>
    </location>
</feature>
<sequence>MMHAERPPLHRSQPVSQSEQGSPAHVSSAGAPPRSSPNVTFTAPPPRLSNTADAAADARAALAAIASGEAIQTTNDAWGFERRRDSAEALQMCQENVNW</sequence>
<organism evidence="2">
    <name type="scientific">Cryptomonas curvata</name>
    <dbReference type="NCBI Taxonomy" id="233186"/>
    <lineage>
        <taxon>Eukaryota</taxon>
        <taxon>Cryptophyceae</taxon>
        <taxon>Cryptomonadales</taxon>
        <taxon>Cryptomonadaceae</taxon>
        <taxon>Cryptomonas</taxon>
    </lineage>
</organism>
<reference evidence="2" key="1">
    <citation type="submission" date="2021-01" db="EMBL/GenBank/DDBJ databases">
        <authorList>
            <person name="Corre E."/>
            <person name="Pelletier E."/>
            <person name="Niang G."/>
            <person name="Scheremetjew M."/>
            <person name="Finn R."/>
            <person name="Kale V."/>
            <person name="Holt S."/>
            <person name="Cochrane G."/>
            <person name="Meng A."/>
            <person name="Brown T."/>
            <person name="Cohen L."/>
        </authorList>
    </citation>
    <scope>NUCLEOTIDE SEQUENCE</scope>
    <source>
        <strain evidence="2">CCAP979/52</strain>
    </source>
</reference>
<dbReference type="EMBL" id="HBEZ01003902">
    <property type="protein sequence ID" value="CAD8624490.1"/>
    <property type="molecule type" value="Transcribed_RNA"/>
</dbReference>
<name>A0A7S0QBJ7_9CRYP</name>
<evidence type="ECO:0000313" key="2">
    <source>
        <dbReference type="EMBL" id="CAD8624490.1"/>
    </source>
</evidence>
<accession>A0A7S0QBJ7</accession>
<evidence type="ECO:0000256" key="1">
    <source>
        <dbReference type="SAM" id="MobiDB-lite"/>
    </source>
</evidence>
<gene>
    <name evidence="2" type="ORF">CCUR1050_LOCUS2166</name>
</gene>
<protein>
    <submittedName>
        <fullName evidence="2">Uncharacterized protein</fullName>
    </submittedName>
</protein>
<proteinExistence type="predicted"/>